<organism evidence="10 11">
    <name type="scientific">Streptomyces radiopugnans</name>
    <dbReference type="NCBI Taxonomy" id="403935"/>
    <lineage>
        <taxon>Bacteria</taxon>
        <taxon>Bacillati</taxon>
        <taxon>Actinomycetota</taxon>
        <taxon>Actinomycetes</taxon>
        <taxon>Kitasatosporales</taxon>
        <taxon>Streptomycetaceae</taxon>
        <taxon>Streptomyces</taxon>
    </lineage>
</organism>
<dbReference type="GO" id="GO:0022857">
    <property type="term" value="F:transmembrane transporter activity"/>
    <property type="evidence" value="ECO:0007669"/>
    <property type="project" value="InterPro"/>
</dbReference>
<evidence type="ECO:0000256" key="2">
    <source>
        <dbReference type="ARBA" id="ARBA00007935"/>
    </source>
</evidence>
<dbReference type="Gene3D" id="1.10.3470.10">
    <property type="entry name" value="ABC transporter involved in vitamin B12 uptake, BtuC"/>
    <property type="match status" value="1"/>
</dbReference>
<evidence type="ECO:0000256" key="1">
    <source>
        <dbReference type="ARBA" id="ARBA00004651"/>
    </source>
</evidence>
<feature type="transmembrane region" description="Helical" evidence="9">
    <location>
        <begin position="138"/>
        <end position="166"/>
    </location>
</feature>
<comment type="subcellular location">
    <subcellularLocation>
        <location evidence="1">Cell membrane</location>
        <topology evidence="1">Multi-pass membrane protein</topology>
    </subcellularLocation>
</comment>
<feature type="region of interest" description="Disordered" evidence="8">
    <location>
        <begin position="1"/>
        <end position="20"/>
    </location>
</feature>
<dbReference type="STRING" id="403935.SAMN05216481_107170"/>
<gene>
    <name evidence="10" type="ORF">SAMN05216481_107170</name>
</gene>
<keyword evidence="5 9" id="KW-0812">Transmembrane</keyword>
<dbReference type="Pfam" id="PF01032">
    <property type="entry name" value="FecCD"/>
    <property type="match status" value="1"/>
</dbReference>
<evidence type="ECO:0000256" key="9">
    <source>
        <dbReference type="SAM" id="Phobius"/>
    </source>
</evidence>
<keyword evidence="11" id="KW-1185">Reference proteome</keyword>
<name>A0A1H9FSV0_9ACTN</name>
<feature type="transmembrane region" description="Helical" evidence="9">
    <location>
        <begin position="178"/>
        <end position="199"/>
    </location>
</feature>
<dbReference type="PANTHER" id="PTHR30472">
    <property type="entry name" value="FERRIC ENTEROBACTIN TRANSPORT SYSTEM PERMEASE PROTEIN"/>
    <property type="match status" value="1"/>
</dbReference>
<accession>A0A1H9FSV0</accession>
<dbReference type="InterPro" id="IPR000522">
    <property type="entry name" value="ABC_transptr_permease_BtuC"/>
</dbReference>
<feature type="transmembrane region" description="Helical" evidence="9">
    <location>
        <begin position="270"/>
        <end position="292"/>
    </location>
</feature>
<feature type="transmembrane region" description="Helical" evidence="9">
    <location>
        <begin position="312"/>
        <end position="330"/>
    </location>
</feature>
<evidence type="ECO:0000256" key="5">
    <source>
        <dbReference type="ARBA" id="ARBA00022692"/>
    </source>
</evidence>
<dbReference type="InterPro" id="IPR037294">
    <property type="entry name" value="ABC_BtuC-like"/>
</dbReference>
<keyword evidence="7 9" id="KW-0472">Membrane</keyword>
<sequence>MRTVTGTGAGAGAATDTRTDTRTGVRTLRAGSALSLRFRPRALAAAVACLLAALAAGVATIGSGDYPMSPAEVLTTLTGGGTPAQDFIVNELRLPRVLAALLVGASLGLAGAVFQSVVRNPLGSPDMLGITQGASTGALLVVLAGGSSAALAGGAIAGGLLTGLLIHLLAWRRGIHGYRLVLTGIGVLAMLTGVNGYLLTRGKLMEASRAILWITGSLDGRGWPELTPLLIALAVLGPVVVLGCGRALRMTEMGDDAAHALGVSVERSRTAALGSAVVLVSFAAACAGPVSFVALTAPQLAKRLTRAPGPNLLPAACMGAAVLVIADWAAQNLFTGRQLPVGVVTGLLGGCYLVWLLATQRRAGRI</sequence>
<dbReference type="EMBL" id="FOET01000007">
    <property type="protein sequence ID" value="SEQ41012.1"/>
    <property type="molecule type" value="Genomic_DNA"/>
</dbReference>
<dbReference type="Proteomes" id="UP000199055">
    <property type="component" value="Unassembled WGS sequence"/>
</dbReference>
<feature type="transmembrane region" description="Helical" evidence="9">
    <location>
        <begin position="339"/>
        <end position="358"/>
    </location>
</feature>
<feature type="compositionally biased region" description="Low complexity" evidence="8">
    <location>
        <begin position="1"/>
        <end position="16"/>
    </location>
</feature>
<evidence type="ECO:0000313" key="10">
    <source>
        <dbReference type="EMBL" id="SEQ41012.1"/>
    </source>
</evidence>
<reference evidence="10 11" key="1">
    <citation type="submission" date="2016-10" db="EMBL/GenBank/DDBJ databases">
        <authorList>
            <person name="de Groot N.N."/>
        </authorList>
    </citation>
    <scope>NUCLEOTIDE SEQUENCE [LARGE SCALE GENOMIC DNA]</scope>
    <source>
        <strain evidence="10 11">CGMCC 4.3519</strain>
    </source>
</reference>
<dbReference type="CDD" id="cd06550">
    <property type="entry name" value="TM_ABC_iron-siderophores_like"/>
    <property type="match status" value="1"/>
</dbReference>
<evidence type="ECO:0000256" key="4">
    <source>
        <dbReference type="ARBA" id="ARBA00022475"/>
    </source>
</evidence>
<feature type="transmembrane region" description="Helical" evidence="9">
    <location>
        <begin position="42"/>
        <end position="61"/>
    </location>
</feature>
<dbReference type="GO" id="GO:0005886">
    <property type="term" value="C:plasma membrane"/>
    <property type="evidence" value="ECO:0007669"/>
    <property type="project" value="UniProtKB-SubCell"/>
</dbReference>
<keyword evidence="4" id="KW-1003">Cell membrane</keyword>
<evidence type="ECO:0000256" key="8">
    <source>
        <dbReference type="SAM" id="MobiDB-lite"/>
    </source>
</evidence>
<evidence type="ECO:0000313" key="11">
    <source>
        <dbReference type="Proteomes" id="UP000199055"/>
    </source>
</evidence>
<keyword evidence="3" id="KW-0813">Transport</keyword>
<dbReference type="GO" id="GO:0033214">
    <property type="term" value="P:siderophore-iron import into cell"/>
    <property type="evidence" value="ECO:0007669"/>
    <property type="project" value="TreeGrafter"/>
</dbReference>
<evidence type="ECO:0000256" key="7">
    <source>
        <dbReference type="ARBA" id="ARBA00023136"/>
    </source>
</evidence>
<feature type="transmembrane region" description="Helical" evidence="9">
    <location>
        <begin position="229"/>
        <end position="249"/>
    </location>
</feature>
<dbReference type="PANTHER" id="PTHR30472:SF24">
    <property type="entry name" value="FERRIC ENTEROBACTIN TRANSPORT SYSTEM PERMEASE PROTEIN FEPG"/>
    <property type="match status" value="1"/>
</dbReference>
<evidence type="ECO:0000256" key="3">
    <source>
        <dbReference type="ARBA" id="ARBA00022448"/>
    </source>
</evidence>
<feature type="transmembrane region" description="Helical" evidence="9">
    <location>
        <begin position="97"/>
        <end position="118"/>
    </location>
</feature>
<comment type="similarity">
    <text evidence="2">Belongs to the binding-protein-dependent transport system permease family. FecCD subfamily.</text>
</comment>
<dbReference type="RefSeq" id="WP_093659864.1">
    <property type="nucleotide sequence ID" value="NZ_FOET01000007.1"/>
</dbReference>
<dbReference type="AlphaFoldDB" id="A0A1H9FSV0"/>
<dbReference type="SUPFAM" id="SSF81345">
    <property type="entry name" value="ABC transporter involved in vitamin B12 uptake, BtuC"/>
    <property type="match status" value="1"/>
</dbReference>
<evidence type="ECO:0000256" key="6">
    <source>
        <dbReference type="ARBA" id="ARBA00022989"/>
    </source>
</evidence>
<keyword evidence="6 9" id="KW-1133">Transmembrane helix</keyword>
<protein>
    <submittedName>
        <fullName evidence="10">Iron complex transport system permease protein</fullName>
    </submittedName>
</protein>
<proteinExistence type="inferred from homology"/>